<reference evidence="3" key="2">
    <citation type="submission" date="2021-03" db="UniProtKB">
        <authorList>
            <consortium name="EnsemblPlants"/>
        </authorList>
    </citation>
    <scope>IDENTIFICATION</scope>
</reference>
<dbReference type="Pfam" id="PF08646">
    <property type="entry name" value="Rep_fac-A_C"/>
    <property type="match status" value="1"/>
</dbReference>
<evidence type="ECO:0000313" key="4">
    <source>
        <dbReference type="Proteomes" id="UP000596660"/>
    </source>
</evidence>
<keyword evidence="4" id="KW-1185">Reference proteome</keyword>
<reference evidence="3" key="1">
    <citation type="journal article" date="2017" name="Nature">
        <title>The genome of Chenopodium quinoa.</title>
        <authorList>
            <person name="Jarvis D.E."/>
            <person name="Ho Y.S."/>
            <person name="Lightfoot D.J."/>
            <person name="Schmoeckel S.M."/>
            <person name="Li B."/>
            <person name="Borm T.J.A."/>
            <person name="Ohyanagi H."/>
            <person name="Mineta K."/>
            <person name="Michell C.T."/>
            <person name="Saber N."/>
            <person name="Kharbatia N.M."/>
            <person name="Rupper R.R."/>
            <person name="Sharp A.R."/>
            <person name="Dally N."/>
            <person name="Boughton B.A."/>
            <person name="Woo Y.H."/>
            <person name="Gao G."/>
            <person name="Schijlen E.G.W.M."/>
            <person name="Guo X."/>
            <person name="Momin A.A."/>
            <person name="Negrao S."/>
            <person name="Al-Babili S."/>
            <person name="Gehring C."/>
            <person name="Roessner U."/>
            <person name="Jung C."/>
            <person name="Murphy K."/>
            <person name="Arold S.T."/>
            <person name="Gojobori T."/>
            <person name="van der Linden C.G."/>
            <person name="van Loo E.N."/>
            <person name="Jellen E.N."/>
            <person name="Maughan P.J."/>
            <person name="Tester M."/>
        </authorList>
    </citation>
    <scope>NUCLEOTIDE SEQUENCE [LARGE SCALE GENOMIC DNA]</scope>
    <source>
        <strain evidence="3">cv. PI 614886</strain>
    </source>
</reference>
<feature type="region of interest" description="Disordered" evidence="1">
    <location>
        <begin position="776"/>
        <end position="823"/>
    </location>
</feature>
<dbReference type="InterPro" id="IPR013955">
    <property type="entry name" value="Rep_factor-A_C"/>
</dbReference>
<dbReference type="SUPFAM" id="SSF52540">
    <property type="entry name" value="P-loop containing nucleoside triphosphate hydrolases"/>
    <property type="match status" value="1"/>
</dbReference>
<dbReference type="AlphaFoldDB" id="A0A803N7J6"/>
<organism evidence="3 4">
    <name type="scientific">Chenopodium quinoa</name>
    <name type="common">Quinoa</name>
    <dbReference type="NCBI Taxonomy" id="63459"/>
    <lineage>
        <taxon>Eukaryota</taxon>
        <taxon>Viridiplantae</taxon>
        <taxon>Streptophyta</taxon>
        <taxon>Embryophyta</taxon>
        <taxon>Tracheophyta</taxon>
        <taxon>Spermatophyta</taxon>
        <taxon>Magnoliopsida</taxon>
        <taxon>eudicotyledons</taxon>
        <taxon>Gunneridae</taxon>
        <taxon>Pentapetalae</taxon>
        <taxon>Caryophyllales</taxon>
        <taxon>Chenopodiaceae</taxon>
        <taxon>Chenopodioideae</taxon>
        <taxon>Atripliceae</taxon>
        <taxon>Chenopodium</taxon>
    </lineage>
</organism>
<evidence type="ECO:0000256" key="1">
    <source>
        <dbReference type="SAM" id="MobiDB-lite"/>
    </source>
</evidence>
<dbReference type="CDD" id="cd18809">
    <property type="entry name" value="SF1_C_RecD"/>
    <property type="match status" value="1"/>
</dbReference>
<feature type="region of interest" description="Disordered" evidence="1">
    <location>
        <begin position="699"/>
        <end position="721"/>
    </location>
</feature>
<evidence type="ECO:0000313" key="3">
    <source>
        <dbReference type="EnsemblPlants" id="AUR62041750-RA:cds"/>
    </source>
</evidence>
<feature type="region of interest" description="Disordered" evidence="1">
    <location>
        <begin position="154"/>
        <end position="185"/>
    </location>
</feature>
<accession>A0A803N7J6</accession>
<feature type="compositionally biased region" description="Polar residues" evidence="1">
    <location>
        <begin position="165"/>
        <end position="185"/>
    </location>
</feature>
<dbReference type="SUPFAM" id="SSF50249">
    <property type="entry name" value="Nucleic acid-binding proteins"/>
    <property type="match status" value="3"/>
</dbReference>
<dbReference type="InterPro" id="IPR027417">
    <property type="entry name" value="P-loop_NTPase"/>
</dbReference>
<proteinExistence type="predicted"/>
<feature type="domain" description="Replication factor A C-terminal" evidence="2">
    <location>
        <begin position="535"/>
        <end position="631"/>
    </location>
</feature>
<name>A0A803N7J6_CHEQI</name>
<dbReference type="PANTHER" id="PTHR47165">
    <property type="entry name" value="OS03G0429900 PROTEIN"/>
    <property type="match status" value="1"/>
</dbReference>
<sequence>MTIDKSQGQTLSQVSIYLPRPCFSHGQLYVALSRAKKSNDVCVFTATAANQCSVNAVKNVVSHKLLQLAGIVQNDAAFTPDIRICAAWLVDGLPAFCINSPTDVIHLGEKISLNPVPAYREHFSMIKLTSFHKLTERTCSLIKDVRKIQLKNPNWNSDLQKDGQNESTSKEASSTNTNGVSKNDTVSNGICDQNMLSQVDKCNEKSVFQKYLEMSSMDENNCWCGRTLLDDLDENSDIYKHYAQLCEDYKVKVTVAEKGRAQPSPKNPGVVFQTIILEDEKKNKMCCALFGDQIEAYEDVLKPSGQYEISKAPITAVDEQYKFNEQELPYQMAVRQQTIIKLLNPESGPLEPKYQPLSSIPRSPDPNGRFVGVVLFVEEAPRLIPNARGRDSPVREISITDTSEDHAMTISAWNDLTGKPCDALSTWAEKFNVVGFTALKTRHTRGFTLNTTMSTRIILNPKGARADLLREWVSLYQHVLQDRQERILNVRYPSTEKKVVTIAELRSKKAANATPDEVAWIKVTIPEADLQRVNAYIGCLGCGKRSHLALGTRFPCISCRKADTTAAHKVTFKFEAVDESGTMSFTTFNDDTEKLFRKTAAEIWDMKINGNLEAFRTVQERLSAEPFFIQVTPTLELARNSVLLWTLKSVDVEGAPTSSEVLGSSSSNMNRQQFASTAGKRLPAPQMFGADVAPAATAKDHGKAPAVPNLEGDTDYSEENTETTDEVLAEIAQFHEFKLASQAFETDCFDVPLQPTTKGITISEAPAPVTELSTWATLGRTRSKAKNKEPMATDDAQESDDEDQGPRKKLRTALFKENAEKDN</sequence>
<dbReference type="Gene3D" id="2.40.50.140">
    <property type="entry name" value="Nucleic acid-binding proteins"/>
    <property type="match status" value="3"/>
</dbReference>
<dbReference type="Proteomes" id="UP000596660">
    <property type="component" value="Unplaced"/>
</dbReference>
<feature type="compositionally biased region" description="Acidic residues" evidence="1">
    <location>
        <begin position="712"/>
        <end position="721"/>
    </location>
</feature>
<protein>
    <recommendedName>
        <fullName evidence="2">Replication factor A C-terminal domain-containing protein</fullName>
    </recommendedName>
</protein>
<dbReference type="Gramene" id="AUR62041750-RA">
    <property type="protein sequence ID" value="AUR62041750-RA:cds"/>
    <property type="gene ID" value="AUR62041750"/>
</dbReference>
<evidence type="ECO:0000259" key="2">
    <source>
        <dbReference type="Pfam" id="PF08646"/>
    </source>
</evidence>
<dbReference type="PANTHER" id="PTHR47165:SF4">
    <property type="entry name" value="OS03G0429900 PROTEIN"/>
    <property type="match status" value="1"/>
</dbReference>
<dbReference type="EnsemblPlants" id="AUR62041750-RA">
    <property type="protein sequence ID" value="AUR62041750-RA:cds"/>
    <property type="gene ID" value="AUR62041750"/>
</dbReference>
<dbReference type="InterPro" id="IPR012340">
    <property type="entry name" value="NA-bd_OB-fold"/>
</dbReference>